<dbReference type="PANTHER" id="PTHR35458">
    <property type="entry name" value="SLR0755 PROTEIN"/>
    <property type="match status" value="1"/>
</dbReference>
<dbReference type="Gene3D" id="3.40.50.1010">
    <property type="entry name" value="5'-nuclease"/>
    <property type="match status" value="1"/>
</dbReference>
<keyword evidence="3" id="KW-1185">Reference proteome</keyword>
<dbReference type="AlphaFoldDB" id="A0A1D8K5C6"/>
<dbReference type="CDD" id="cd10911">
    <property type="entry name" value="PIN_LabA"/>
    <property type="match status" value="1"/>
</dbReference>
<dbReference type="KEGG" id="aaeo:BJI67_02885"/>
<dbReference type="Proteomes" id="UP000095342">
    <property type="component" value="Chromosome"/>
</dbReference>
<dbReference type="GO" id="GO:0004540">
    <property type="term" value="F:RNA nuclease activity"/>
    <property type="evidence" value="ECO:0007669"/>
    <property type="project" value="InterPro"/>
</dbReference>
<sequence>MTNMPQALRVGVYVDVSNIHLNGGYRMQFDILRDFACRDGANPVHLNAYLAYDAQRAERDAGYRSGARQFHAALRDIGYKVIVKHVRWYTDEDGERYGKANMDLELAVDALLQGERLDRVLIASGDGDFAYLVRALQNRGCRTELVAFSNVSADLRQEVDLFVSGYLIPGLLPVKSDQPWGVLESRLRGICYHYDHDKGFGFMRYLKQIDTRLHITDARDPRSPYGTVFFHASQLPPGFDTRNLPSREHIFEFTLRPPVGEDKKDPSAAELVLVN</sequence>
<protein>
    <submittedName>
        <fullName evidence="2">NYN domain-containing protein</fullName>
    </submittedName>
</protein>
<dbReference type="Pfam" id="PF01936">
    <property type="entry name" value="NYN"/>
    <property type="match status" value="1"/>
</dbReference>
<feature type="domain" description="NYN" evidence="1">
    <location>
        <begin position="9"/>
        <end position="164"/>
    </location>
</feature>
<dbReference type="InterPro" id="IPR021139">
    <property type="entry name" value="NYN"/>
</dbReference>
<organism evidence="2 3">
    <name type="scientific">Acidihalobacter aeolianus</name>
    <dbReference type="NCBI Taxonomy" id="2792603"/>
    <lineage>
        <taxon>Bacteria</taxon>
        <taxon>Pseudomonadati</taxon>
        <taxon>Pseudomonadota</taxon>
        <taxon>Gammaproteobacteria</taxon>
        <taxon>Chromatiales</taxon>
        <taxon>Ectothiorhodospiraceae</taxon>
        <taxon>Acidihalobacter</taxon>
    </lineage>
</organism>
<proteinExistence type="predicted"/>
<dbReference type="EMBL" id="CP017448">
    <property type="protein sequence ID" value="AOV16152.1"/>
    <property type="molecule type" value="Genomic_DNA"/>
</dbReference>
<dbReference type="PANTHER" id="PTHR35458:SF8">
    <property type="entry name" value="SLR0650 PROTEIN"/>
    <property type="match status" value="1"/>
</dbReference>
<name>A0A1D8K5C6_9GAMM</name>
<evidence type="ECO:0000259" key="1">
    <source>
        <dbReference type="Pfam" id="PF01936"/>
    </source>
</evidence>
<reference evidence="2 3" key="1">
    <citation type="submission" date="2016-09" db="EMBL/GenBank/DDBJ databases">
        <title>Acidihalobacter prosperus V6 (DSM14174).</title>
        <authorList>
            <person name="Khaleque H.N."/>
            <person name="Ramsay J.P."/>
            <person name="Murphy R.J.T."/>
            <person name="Kaksonen A.H."/>
            <person name="Boxall N.J."/>
            <person name="Watkin E.L.J."/>
        </authorList>
    </citation>
    <scope>NUCLEOTIDE SEQUENCE [LARGE SCALE GENOMIC DNA]</scope>
    <source>
        <strain evidence="2 3">V6</strain>
    </source>
</reference>
<dbReference type="InterPro" id="IPR047140">
    <property type="entry name" value="LabA"/>
</dbReference>
<gene>
    <name evidence="2" type="ORF">BJI67_02885</name>
</gene>
<accession>A0A1D8K5C6</accession>
<evidence type="ECO:0000313" key="2">
    <source>
        <dbReference type="EMBL" id="AOV16152.1"/>
    </source>
</evidence>
<evidence type="ECO:0000313" key="3">
    <source>
        <dbReference type="Proteomes" id="UP000095342"/>
    </source>
</evidence>